<evidence type="ECO:0000313" key="3">
    <source>
        <dbReference type="Proteomes" id="UP000199503"/>
    </source>
</evidence>
<accession>A0A1H9EB55</accession>
<evidence type="ECO:0000256" key="1">
    <source>
        <dbReference type="SAM" id="Phobius"/>
    </source>
</evidence>
<keyword evidence="3" id="KW-1185">Reference proteome</keyword>
<proteinExistence type="predicted"/>
<keyword evidence="1" id="KW-0472">Membrane</keyword>
<organism evidence="2 3">
    <name type="scientific">Lentzea albida</name>
    <dbReference type="NCBI Taxonomy" id="65499"/>
    <lineage>
        <taxon>Bacteria</taxon>
        <taxon>Bacillati</taxon>
        <taxon>Actinomycetota</taxon>
        <taxon>Actinomycetes</taxon>
        <taxon>Pseudonocardiales</taxon>
        <taxon>Pseudonocardiaceae</taxon>
        <taxon>Lentzea</taxon>
    </lineage>
</organism>
<dbReference type="Proteomes" id="UP000199503">
    <property type="component" value="Unassembled WGS sequence"/>
</dbReference>
<dbReference type="RefSeq" id="WP_089911176.1">
    <property type="nucleotide sequence ID" value="NZ_FOFV01000002.1"/>
</dbReference>
<name>A0A1H9EB55_9PSEU</name>
<dbReference type="STRING" id="65499.SAMN04488000_102229"/>
<feature type="transmembrane region" description="Helical" evidence="1">
    <location>
        <begin position="216"/>
        <end position="234"/>
    </location>
</feature>
<dbReference type="EMBL" id="FOFV01000002">
    <property type="protein sequence ID" value="SEQ22503.1"/>
    <property type="molecule type" value="Genomic_DNA"/>
</dbReference>
<sequence length="340" mass="37056">MSTAVVGTLSSGAGKVGRYFTVVSAIPAALFCAYVYLIVVVGWSAPFRWSALDEAPWYGIVVAGLGGLTLALSLNPLQFPLIQLFEGYWGGSPIASRLAAMRILRHRRRWFDLRNADASSQDAVARDRPQALDLRTASPELVRAVVVGSESQRALGSYPGVREILPTRLGNVLRSYERTAGSAYGIDPLVAVPRLAMVATDREIAYVQNQRVQLELALRTSLMGLLAVAVTLVVMARHGLWLLLALAPYTVAYLSYRGAVALAHEYGTSITVLIDLSRTELYRRMGVKQPTSTEEERRSNTTLMKIFASDDEASLPYDEAAQDAQAAAQVQLVVQPTQND</sequence>
<gene>
    <name evidence="2" type="ORF">SAMN04488000_102229</name>
</gene>
<protein>
    <submittedName>
        <fullName evidence="2">Uncharacterized protein</fullName>
    </submittedName>
</protein>
<evidence type="ECO:0000313" key="2">
    <source>
        <dbReference type="EMBL" id="SEQ22503.1"/>
    </source>
</evidence>
<feature type="transmembrane region" description="Helical" evidence="1">
    <location>
        <begin position="20"/>
        <end position="43"/>
    </location>
</feature>
<feature type="transmembrane region" description="Helical" evidence="1">
    <location>
        <begin position="240"/>
        <end position="256"/>
    </location>
</feature>
<feature type="transmembrane region" description="Helical" evidence="1">
    <location>
        <begin position="55"/>
        <end position="75"/>
    </location>
</feature>
<keyword evidence="1" id="KW-1133">Transmembrane helix</keyword>
<dbReference type="AlphaFoldDB" id="A0A1H9EB55"/>
<reference evidence="3" key="1">
    <citation type="submission" date="2016-10" db="EMBL/GenBank/DDBJ databases">
        <authorList>
            <person name="Varghese N."/>
            <person name="Submissions S."/>
        </authorList>
    </citation>
    <scope>NUCLEOTIDE SEQUENCE [LARGE SCALE GENOMIC DNA]</scope>
    <source>
        <strain evidence="3">DSM 44437</strain>
    </source>
</reference>
<keyword evidence="1" id="KW-0812">Transmembrane</keyword>
<dbReference type="OrthoDB" id="529448at2"/>